<dbReference type="InterPro" id="IPR006059">
    <property type="entry name" value="SBP"/>
</dbReference>
<keyword evidence="4" id="KW-0732">Signal</keyword>
<dbReference type="PANTHER" id="PTHR43649:SF31">
    <property type="entry name" value="SN-GLYCEROL-3-PHOSPHATE-BINDING PERIPLASMIC PROTEIN UGPB"/>
    <property type="match status" value="1"/>
</dbReference>
<dbReference type="PANTHER" id="PTHR43649">
    <property type="entry name" value="ARABINOSE-BINDING PROTEIN-RELATED"/>
    <property type="match status" value="1"/>
</dbReference>
<dbReference type="KEGG" id="bih:BIP78_1461"/>
<dbReference type="SUPFAM" id="SSF53850">
    <property type="entry name" value="Periplasmic binding protein-like II"/>
    <property type="match status" value="1"/>
</dbReference>
<reference evidence="6" key="1">
    <citation type="submission" date="2018-12" db="EMBL/GenBank/DDBJ databases">
        <title>Complete genome sequence of an uncultured bacterium of the candidate phylum Bipolaricaulota.</title>
        <authorList>
            <person name="Kadnikov V.V."/>
            <person name="Mardanov A.V."/>
            <person name="Beletsky A.V."/>
            <person name="Frank Y.A."/>
            <person name="Karnachuk O.V."/>
            <person name="Ravin N.V."/>
        </authorList>
    </citation>
    <scope>NUCLEOTIDE SEQUENCE [LARGE SCALE GENOMIC DNA]</scope>
</reference>
<dbReference type="Pfam" id="PF13416">
    <property type="entry name" value="SBP_bac_8"/>
    <property type="match status" value="1"/>
</dbReference>
<proteinExistence type="inferred from homology"/>
<name>A0A410FVX1_BIPS1</name>
<evidence type="ECO:0000256" key="1">
    <source>
        <dbReference type="ARBA" id="ARBA00004196"/>
    </source>
</evidence>
<evidence type="ECO:0000256" key="4">
    <source>
        <dbReference type="ARBA" id="ARBA00022729"/>
    </source>
</evidence>
<protein>
    <submittedName>
        <fullName evidence="5">Glycerol-3-phosphate ABC transporter, substrate-binding protein UgpB</fullName>
    </submittedName>
</protein>
<evidence type="ECO:0000313" key="5">
    <source>
        <dbReference type="EMBL" id="QAA77227.1"/>
    </source>
</evidence>
<evidence type="ECO:0000256" key="3">
    <source>
        <dbReference type="ARBA" id="ARBA00022448"/>
    </source>
</evidence>
<sequence length="440" mass="47606">MRLRKLIGVAVLALAVGAVGMGQKVEIEFWHAATGALAAALTEVVNGFNASQDTYVVNPVYKGSYAETMSAAIAAFRAGQPPHIVQVFEVGTATMMAATGAIYPVYQLMADTGTPFDPDIYIAPVKGYYSSADGKMISMPFNSSSALLWYNKDAFRAAGLDPDNPPRTWAEVRTAAKAIVDAGAAKMGLATSWLTWIQFEQFAALHDLPFATKSNGFEGMDAVLALDHPLFVRHVQTLMDMQAEGSFTYAGRDSAPDALFGSGEAAMLMASSALRARVMREAQFEWGVTYLPYYDDFIAEPKNSIIGGASLWAMRRPGATAQQYQGVAAFFAYLSEAANDAKWHIMTGYVPITLGGYEAAKAQGYYEQNPGADLAILQLARPNPTPNTKGLRLGNLPAIRVVIYEEVEKALQGQQTAQQAMANAVRRGNELLREFEAIYK</sequence>
<accession>A0A410FVX1</accession>
<dbReference type="GO" id="GO:0030313">
    <property type="term" value="C:cell envelope"/>
    <property type="evidence" value="ECO:0007669"/>
    <property type="project" value="UniProtKB-SubCell"/>
</dbReference>
<comment type="subcellular location">
    <subcellularLocation>
        <location evidence="1">Cell envelope</location>
    </subcellularLocation>
</comment>
<dbReference type="NCBIfam" id="NF008211">
    <property type="entry name" value="PRK10974.1"/>
    <property type="match status" value="1"/>
</dbReference>
<keyword evidence="3" id="KW-0813">Transport</keyword>
<comment type="similarity">
    <text evidence="2">Belongs to the bacterial solute-binding protein 1 family.</text>
</comment>
<dbReference type="CDD" id="cd14748">
    <property type="entry name" value="PBP2_UgpB"/>
    <property type="match status" value="1"/>
</dbReference>
<organism evidence="5 6">
    <name type="scientific">Bipolaricaulis sibiricus</name>
    <dbReference type="NCBI Taxonomy" id="2501609"/>
    <lineage>
        <taxon>Bacteria</taxon>
        <taxon>Candidatus Bipolaricaulota</taxon>
        <taxon>Candidatus Bipolaricaulia</taxon>
        <taxon>Candidatus Bipolaricaulales</taxon>
        <taxon>Candidatus Bipolaricaulaceae</taxon>
        <taxon>Candidatus Bipolaricaulis</taxon>
    </lineage>
</organism>
<dbReference type="AlphaFoldDB" id="A0A410FVX1"/>
<dbReference type="EMBL" id="CP034928">
    <property type="protein sequence ID" value="QAA77227.1"/>
    <property type="molecule type" value="Genomic_DNA"/>
</dbReference>
<dbReference type="Proteomes" id="UP000287233">
    <property type="component" value="Chromosome"/>
</dbReference>
<evidence type="ECO:0000256" key="2">
    <source>
        <dbReference type="ARBA" id="ARBA00008520"/>
    </source>
</evidence>
<dbReference type="InterPro" id="IPR050490">
    <property type="entry name" value="Bact_solute-bd_prot1"/>
</dbReference>
<gene>
    <name evidence="5" type="ORF">BIP78_1461</name>
</gene>
<evidence type="ECO:0000313" key="6">
    <source>
        <dbReference type="Proteomes" id="UP000287233"/>
    </source>
</evidence>
<dbReference type="Gene3D" id="3.40.190.10">
    <property type="entry name" value="Periplasmic binding protein-like II"/>
    <property type="match status" value="2"/>
</dbReference>